<keyword evidence="5" id="KW-1185">Reference proteome</keyword>
<gene>
    <name evidence="4" type="ORF">FGO68_gene2519</name>
</gene>
<dbReference type="CDD" id="cd20267">
    <property type="entry name" value="Complex1_LYR_LYRM7"/>
    <property type="match status" value="1"/>
</dbReference>
<dbReference type="InterPro" id="IPR050435">
    <property type="entry name" value="MZM1/LYRM7"/>
</dbReference>
<comment type="subcellular location">
    <subcellularLocation>
        <location evidence="1">Mitochondrion matrix</location>
    </subcellularLocation>
</comment>
<dbReference type="InterPro" id="IPR045298">
    <property type="entry name" value="Complex1_LYR_LYRM7"/>
</dbReference>
<dbReference type="EMBL" id="RRYP01016439">
    <property type="protein sequence ID" value="TNV75117.1"/>
    <property type="molecule type" value="Genomic_DNA"/>
</dbReference>
<dbReference type="Proteomes" id="UP000785679">
    <property type="component" value="Unassembled WGS sequence"/>
</dbReference>
<dbReference type="OrthoDB" id="529194at2759"/>
<name>A0A8J8NHH1_HALGN</name>
<evidence type="ECO:0000256" key="1">
    <source>
        <dbReference type="ARBA" id="ARBA00004305"/>
    </source>
</evidence>
<dbReference type="PANTHER" id="PTHR46749">
    <property type="entry name" value="COMPLEX III ASSEMBLY FACTOR LYRM7"/>
    <property type="match status" value="1"/>
</dbReference>
<dbReference type="GO" id="GO:0044183">
    <property type="term" value="F:protein folding chaperone"/>
    <property type="evidence" value="ECO:0007669"/>
    <property type="project" value="TreeGrafter"/>
</dbReference>
<dbReference type="AlphaFoldDB" id="A0A8J8NHH1"/>
<accession>A0A8J8NHH1</accession>
<evidence type="ECO:0000313" key="4">
    <source>
        <dbReference type="EMBL" id="TNV75117.1"/>
    </source>
</evidence>
<evidence type="ECO:0000256" key="3">
    <source>
        <dbReference type="ARBA" id="ARBA00023186"/>
    </source>
</evidence>
<dbReference type="PANTHER" id="PTHR46749:SF1">
    <property type="entry name" value="COMPLEX III ASSEMBLY FACTOR LYRM7"/>
    <property type="match status" value="1"/>
</dbReference>
<keyword evidence="3" id="KW-0143">Chaperone</keyword>
<evidence type="ECO:0000256" key="2">
    <source>
        <dbReference type="ARBA" id="ARBA00023128"/>
    </source>
</evidence>
<comment type="caution">
    <text evidence="4">The sequence shown here is derived from an EMBL/GenBank/DDBJ whole genome shotgun (WGS) entry which is preliminary data.</text>
</comment>
<evidence type="ECO:0000313" key="5">
    <source>
        <dbReference type="Proteomes" id="UP000785679"/>
    </source>
</evidence>
<reference evidence="4" key="1">
    <citation type="submission" date="2019-06" db="EMBL/GenBank/DDBJ databases">
        <authorList>
            <person name="Zheng W."/>
        </authorList>
    </citation>
    <scope>NUCLEOTIDE SEQUENCE</scope>
    <source>
        <strain evidence="4">QDHG01</strain>
    </source>
</reference>
<protein>
    <recommendedName>
        <fullName evidence="6">Complex 1 LYR protein</fullName>
    </recommendedName>
</protein>
<organism evidence="4 5">
    <name type="scientific">Halteria grandinella</name>
    <dbReference type="NCBI Taxonomy" id="5974"/>
    <lineage>
        <taxon>Eukaryota</taxon>
        <taxon>Sar</taxon>
        <taxon>Alveolata</taxon>
        <taxon>Ciliophora</taxon>
        <taxon>Intramacronucleata</taxon>
        <taxon>Spirotrichea</taxon>
        <taxon>Stichotrichia</taxon>
        <taxon>Sporadotrichida</taxon>
        <taxon>Halteriidae</taxon>
        <taxon>Halteria</taxon>
    </lineage>
</organism>
<proteinExistence type="predicted"/>
<evidence type="ECO:0008006" key="6">
    <source>
        <dbReference type="Google" id="ProtNLM"/>
    </source>
</evidence>
<keyword evidence="2" id="KW-0496">Mitochondrion</keyword>
<dbReference type="GO" id="GO:0005759">
    <property type="term" value="C:mitochondrial matrix"/>
    <property type="evidence" value="ECO:0007669"/>
    <property type="project" value="UniProtKB-SubCell"/>
</dbReference>
<sequence length="103" mass="12306">MNPLITHLPYKKTLGMYRRMLKSMMLVFKGDPEMFHRCRLQIRSSIASQADERDIAKVNEYLFQYEETRRILLQNVVQGMEQPDGQYRWKVRKEHAMGASIKE</sequence>
<dbReference type="GO" id="GO:0034551">
    <property type="term" value="P:mitochondrial respiratory chain complex III assembly"/>
    <property type="evidence" value="ECO:0007669"/>
    <property type="project" value="InterPro"/>
</dbReference>